<dbReference type="InterPro" id="IPR013785">
    <property type="entry name" value="Aldolase_TIM"/>
</dbReference>
<dbReference type="HOGENOM" id="CLU_054856_2_2_14"/>
<dbReference type="GeneID" id="29672690"/>
<dbReference type="GO" id="GO:0046872">
    <property type="term" value="F:metal ion binding"/>
    <property type="evidence" value="ECO:0007669"/>
    <property type="project" value="UniProtKB-KW"/>
</dbReference>
<evidence type="ECO:0000313" key="4">
    <source>
        <dbReference type="Proteomes" id="UP000002162"/>
    </source>
</evidence>
<organism evidence="3 4">
    <name type="scientific">Ureaplasma parvum serovar 3 (strain ATCC 27815 / 27 / NCTC 11736)</name>
    <dbReference type="NCBI Taxonomy" id="505682"/>
    <lineage>
        <taxon>Bacteria</taxon>
        <taxon>Bacillati</taxon>
        <taxon>Mycoplasmatota</taxon>
        <taxon>Mycoplasmoidales</taxon>
        <taxon>Mycoplasmoidaceae</taxon>
        <taxon>Ureaplasma</taxon>
    </lineage>
</organism>
<dbReference type="SUPFAM" id="SSF51366">
    <property type="entry name" value="Ribulose-phoshate binding barrel"/>
    <property type="match status" value="1"/>
</dbReference>
<dbReference type="Gene3D" id="3.20.20.70">
    <property type="entry name" value="Aldolase class I"/>
    <property type="match status" value="1"/>
</dbReference>
<dbReference type="InterPro" id="IPR000056">
    <property type="entry name" value="Ribul_P_3_epim-like"/>
</dbReference>
<evidence type="ECO:0000256" key="1">
    <source>
        <dbReference type="ARBA" id="ARBA00022723"/>
    </source>
</evidence>
<dbReference type="RefSeq" id="WP_006688574.1">
    <property type="nucleotide sequence ID" value="NC_010503.1"/>
</dbReference>
<protein>
    <submittedName>
        <fullName evidence="3">D-ribulose-5-phosphate 3 epimerase</fullName>
    </submittedName>
</protein>
<dbReference type="Pfam" id="PF00834">
    <property type="entry name" value="Ribul_P_3_epim"/>
    <property type="match status" value="1"/>
</dbReference>
<dbReference type="Proteomes" id="UP000002162">
    <property type="component" value="Chromosome"/>
</dbReference>
<evidence type="ECO:0000313" key="3">
    <source>
        <dbReference type="EMBL" id="ACA32976.1"/>
    </source>
</evidence>
<reference evidence="3 4" key="1">
    <citation type="submission" date="2008-02" db="EMBL/GenBank/DDBJ databases">
        <title>Genome sequence of Ureaplasma parvum serovar 3.</title>
        <authorList>
            <person name="Methe B.A."/>
            <person name="Glass J."/>
            <person name="Waites K."/>
            <person name="Shrivastava S."/>
        </authorList>
    </citation>
    <scope>NUCLEOTIDE SEQUENCE [LARGE SCALE GENOMIC DNA]</scope>
    <source>
        <strain evidence="4">ATCC 27815 / 27 / NCTC 11736</strain>
    </source>
</reference>
<keyword evidence="2" id="KW-0413">Isomerase</keyword>
<gene>
    <name evidence="3" type="ordered locus">UPA3_0475</name>
</gene>
<proteinExistence type="predicted"/>
<dbReference type="EMBL" id="CP000942">
    <property type="protein sequence ID" value="ACA32976.1"/>
    <property type="molecule type" value="Genomic_DNA"/>
</dbReference>
<keyword evidence="1" id="KW-0479">Metal-binding</keyword>
<accession>A0A2C9DYH8</accession>
<dbReference type="KEGG" id="upa:UPA3_0475"/>
<dbReference type="CDD" id="cd00429">
    <property type="entry name" value="RPE"/>
    <property type="match status" value="1"/>
</dbReference>
<dbReference type="PANTHER" id="PTHR11749">
    <property type="entry name" value="RIBULOSE-5-PHOSPHATE-3-EPIMERASE"/>
    <property type="match status" value="1"/>
</dbReference>
<sequence length="219" mass="25930">MNKQLVPSLLAFDKKYPYEQLKIFKKHHLQTIHYDVMDLTYVNNTAFETEHLEWLLKNDFLVHIHLMVINPLEKIKQYFIYKPTRISFHFEMNDYQTNLLIINEIKKHHVLAGIAIHPCLSLNDYASYLKEVDYITFMSVIPGKGGQIFLEESLLKLKKLYEYKIKNNFKFKIEIDGGITLEVIKKINIPIDFFVSGSYLVKNIEKLEQTVNEFNQLVN</sequence>
<dbReference type="PROSITE" id="PS01085">
    <property type="entry name" value="RIBUL_P_3_EPIMER_1"/>
    <property type="match status" value="1"/>
</dbReference>
<dbReference type="GO" id="GO:0016857">
    <property type="term" value="F:racemase and epimerase activity, acting on carbohydrates and derivatives"/>
    <property type="evidence" value="ECO:0007669"/>
    <property type="project" value="InterPro"/>
</dbReference>
<dbReference type="InterPro" id="IPR011060">
    <property type="entry name" value="RibuloseP-bd_barrel"/>
</dbReference>
<name>A0A2C9DYH8_UREP2</name>
<dbReference type="AlphaFoldDB" id="A0A2C9DYH8"/>
<dbReference type="GO" id="GO:0005975">
    <property type="term" value="P:carbohydrate metabolic process"/>
    <property type="evidence" value="ECO:0007669"/>
    <property type="project" value="InterPro"/>
</dbReference>
<evidence type="ECO:0000256" key="2">
    <source>
        <dbReference type="ARBA" id="ARBA00023235"/>
    </source>
</evidence>
<dbReference type="NCBIfam" id="NF004076">
    <property type="entry name" value="PRK05581.1-4"/>
    <property type="match status" value="1"/>
</dbReference>